<dbReference type="GO" id="GO:0016020">
    <property type="term" value="C:membrane"/>
    <property type="evidence" value="ECO:0007669"/>
    <property type="project" value="InterPro"/>
</dbReference>
<dbReference type="GO" id="GO:0016747">
    <property type="term" value="F:acyltransferase activity, transferring groups other than amino-acyl groups"/>
    <property type="evidence" value="ECO:0007669"/>
    <property type="project" value="InterPro"/>
</dbReference>
<name>A0A2V0P8E2_9CHLO</name>
<feature type="domain" description="FAE" evidence="4">
    <location>
        <begin position="53"/>
        <end position="337"/>
    </location>
</feature>
<dbReference type="InterPro" id="IPR012392">
    <property type="entry name" value="3-ktacl-CoA_syn"/>
</dbReference>
<dbReference type="PANTHER" id="PTHR31561">
    <property type="entry name" value="3-KETOACYL-COA SYNTHASE"/>
    <property type="match status" value="1"/>
</dbReference>
<dbReference type="GO" id="GO:0006633">
    <property type="term" value="P:fatty acid biosynthetic process"/>
    <property type="evidence" value="ECO:0007669"/>
    <property type="project" value="UniProtKB-UniPathway"/>
</dbReference>
<dbReference type="EC" id="2.3.1.-" evidence="1"/>
<sequence length="463" mass="50540">MASQMLSRLQELLSDAGMAPLARGLLAADPAVLIAAAAALLLAGVLVARALLRKRVYLVDFSVYRAPDSWKVSKKEYDGIVAATGNFEPESLAFMSKVLHRSGLGDETYAPPSLTNVPMSLNMGACRAEFEAVAFGAVKDLLNKANVSPKQVGVVITNSSLFNTTPSLSATIMNHFGMGSSTINYNLGGMGCSAGVIATDLARQLLTVFPNSYALVVSTENLTYNWYPGTNRGMLVTNTIFRVGGAAMLFSNKAKDSWRSKYELQHVVRTNLAANDTAFNCVFEVEDESGVRGIRLAKELMSVAGMALKRNITTLGPLVLPFSEQAIFAANTLARKVYGSKKVRPYVPRFSKAFEHICIHTGGRAVIDEIEKQLSLGREAVEPSRAALFRYGNVSSSSIWYVLAYVETFRGVKRGDRVWQLGFGSGFKCNSAVWRANRTIRDPHRAWEGFNVDNMYDQLAKMP</sequence>
<dbReference type="Pfam" id="PF08392">
    <property type="entry name" value="FAE1_CUT1_RppA"/>
    <property type="match status" value="1"/>
</dbReference>
<dbReference type="OrthoDB" id="329835at2759"/>
<dbReference type="EMBL" id="BDRX01000048">
    <property type="protein sequence ID" value="GBF94153.1"/>
    <property type="molecule type" value="Genomic_DNA"/>
</dbReference>
<organism evidence="5 6">
    <name type="scientific">Raphidocelis subcapitata</name>
    <dbReference type="NCBI Taxonomy" id="307507"/>
    <lineage>
        <taxon>Eukaryota</taxon>
        <taxon>Viridiplantae</taxon>
        <taxon>Chlorophyta</taxon>
        <taxon>core chlorophytes</taxon>
        <taxon>Chlorophyceae</taxon>
        <taxon>CS clade</taxon>
        <taxon>Sphaeropleales</taxon>
        <taxon>Selenastraceae</taxon>
        <taxon>Raphidocelis</taxon>
    </lineage>
</organism>
<keyword evidence="1" id="KW-0012">Acyltransferase</keyword>
<evidence type="ECO:0000259" key="3">
    <source>
        <dbReference type="Pfam" id="PF02797"/>
    </source>
</evidence>
<evidence type="ECO:0000256" key="1">
    <source>
        <dbReference type="PIRNR" id="PIRNR036417"/>
    </source>
</evidence>
<comment type="pathway">
    <text evidence="1">Lipid metabolism; fatty acid biosynthesis.</text>
</comment>
<feature type="domain" description="Chalcone/stilbene synthase C-terminal" evidence="3">
    <location>
        <begin position="358"/>
        <end position="428"/>
    </location>
</feature>
<comment type="caution">
    <text evidence="5">The sequence shown here is derived from an EMBL/GenBank/DDBJ whole genome shotgun (WGS) entry which is preliminary data.</text>
</comment>
<keyword evidence="1" id="KW-0808">Transferase</keyword>
<feature type="transmembrane region" description="Helical" evidence="2">
    <location>
        <begin position="31"/>
        <end position="52"/>
    </location>
</feature>
<dbReference type="PIRSF" id="PIRSF036417">
    <property type="entry name" value="3-ktacl-CoA_syn"/>
    <property type="match status" value="1"/>
</dbReference>
<dbReference type="STRING" id="307507.A0A2V0P8E2"/>
<dbReference type="InParanoid" id="A0A2V0P8E2"/>
<proteinExistence type="inferred from homology"/>
<keyword evidence="6" id="KW-1185">Reference proteome</keyword>
<keyword evidence="2" id="KW-0472">Membrane</keyword>
<dbReference type="Gene3D" id="3.40.47.10">
    <property type="match status" value="1"/>
</dbReference>
<protein>
    <recommendedName>
        <fullName evidence="1">3-ketoacyl-CoA synthase</fullName>
        <ecNumber evidence="1">2.3.1.-</ecNumber>
    </recommendedName>
</protein>
<keyword evidence="2" id="KW-0812">Transmembrane</keyword>
<dbReference type="AlphaFoldDB" id="A0A2V0P8E2"/>
<dbReference type="Pfam" id="PF02797">
    <property type="entry name" value="Chal_sti_synt_C"/>
    <property type="match status" value="1"/>
</dbReference>
<dbReference type="InterPro" id="IPR013601">
    <property type="entry name" value="FAE1_typ3_polyketide_synth"/>
</dbReference>
<dbReference type="SUPFAM" id="SSF53901">
    <property type="entry name" value="Thiolase-like"/>
    <property type="match status" value="2"/>
</dbReference>
<accession>A0A2V0P8E2</accession>
<reference evidence="5 6" key="1">
    <citation type="journal article" date="2018" name="Sci. Rep.">
        <title>Raphidocelis subcapitata (=Pseudokirchneriella subcapitata) provides an insight into genome evolution and environmental adaptations in the Sphaeropleales.</title>
        <authorList>
            <person name="Suzuki S."/>
            <person name="Yamaguchi H."/>
            <person name="Nakajima N."/>
            <person name="Kawachi M."/>
        </authorList>
    </citation>
    <scope>NUCLEOTIDE SEQUENCE [LARGE SCALE GENOMIC DNA]</scope>
    <source>
        <strain evidence="5 6">NIES-35</strain>
    </source>
</reference>
<dbReference type="InterPro" id="IPR012328">
    <property type="entry name" value="Chalcone/stilbene_synt_C"/>
</dbReference>
<evidence type="ECO:0000256" key="2">
    <source>
        <dbReference type="SAM" id="Phobius"/>
    </source>
</evidence>
<gene>
    <name evidence="5" type="ORF">Rsub_07140</name>
</gene>
<evidence type="ECO:0000313" key="6">
    <source>
        <dbReference type="Proteomes" id="UP000247498"/>
    </source>
</evidence>
<keyword evidence="2" id="KW-1133">Transmembrane helix</keyword>
<dbReference type="Proteomes" id="UP000247498">
    <property type="component" value="Unassembled WGS sequence"/>
</dbReference>
<dbReference type="InterPro" id="IPR016039">
    <property type="entry name" value="Thiolase-like"/>
</dbReference>
<comment type="similarity">
    <text evidence="1">Belongs to the thiolase-like superfamily. Chalcone/stilbene synthases family.</text>
</comment>
<dbReference type="FunCoup" id="A0A2V0P8E2">
    <property type="interactions" value="129"/>
</dbReference>
<dbReference type="CDD" id="cd00831">
    <property type="entry name" value="CHS_like"/>
    <property type="match status" value="1"/>
</dbReference>
<evidence type="ECO:0000313" key="5">
    <source>
        <dbReference type="EMBL" id="GBF94153.1"/>
    </source>
</evidence>
<evidence type="ECO:0000259" key="4">
    <source>
        <dbReference type="Pfam" id="PF08392"/>
    </source>
</evidence>
<dbReference type="UniPathway" id="UPA00094"/>